<comment type="caution">
    <text evidence="7">The sequence shown here is derived from an EMBL/GenBank/DDBJ whole genome shotgun (WGS) entry which is preliminary data.</text>
</comment>
<accession>A0A168LFH4</accession>
<feature type="transmembrane region" description="Helical" evidence="6">
    <location>
        <begin position="159"/>
        <end position="181"/>
    </location>
</feature>
<dbReference type="Pfam" id="PF01594">
    <property type="entry name" value="AI-2E_transport"/>
    <property type="match status" value="1"/>
</dbReference>
<evidence type="ECO:0000313" key="7">
    <source>
        <dbReference type="EMBL" id="OAA83089.1"/>
    </source>
</evidence>
<feature type="transmembrane region" description="Helical" evidence="6">
    <location>
        <begin position="217"/>
        <end position="236"/>
    </location>
</feature>
<comment type="similarity">
    <text evidence="2">Belongs to the autoinducer-2 exporter (AI-2E) (TC 2.A.86) family.</text>
</comment>
<dbReference type="Proteomes" id="UP000077407">
    <property type="component" value="Unassembled WGS sequence"/>
</dbReference>
<feature type="transmembrane region" description="Helical" evidence="6">
    <location>
        <begin position="304"/>
        <end position="322"/>
    </location>
</feature>
<organism evidence="7 8">
    <name type="scientific">Clostridium ljungdahlii</name>
    <dbReference type="NCBI Taxonomy" id="1538"/>
    <lineage>
        <taxon>Bacteria</taxon>
        <taxon>Bacillati</taxon>
        <taxon>Bacillota</taxon>
        <taxon>Clostridia</taxon>
        <taxon>Eubacteriales</taxon>
        <taxon>Clostridiaceae</taxon>
        <taxon>Clostridium</taxon>
    </lineage>
</organism>
<feature type="transmembrane region" description="Helical" evidence="6">
    <location>
        <begin position="328"/>
        <end position="345"/>
    </location>
</feature>
<dbReference type="PATRIC" id="fig|1538.10.peg.3937"/>
<comment type="subcellular location">
    <subcellularLocation>
        <location evidence="1">Membrane</location>
        <topology evidence="1">Multi-pass membrane protein</topology>
    </subcellularLocation>
</comment>
<proteinExistence type="inferred from homology"/>
<dbReference type="PANTHER" id="PTHR21716:SF68">
    <property type="entry name" value="TRANSPORT PROTEIN YTVI-RELATED"/>
    <property type="match status" value="1"/>
</dbReference>
<evidence type="ECO:0000313" key="8">
    <source>
        <dbReference type="Proteomes" id="UP000077407"/>
    </source>
</evidence>
<dbReference type="PANTHER" id="PTHR21716">
    <property type="entry name" value="TRANSMEMBRANE PROTEIN"/>
    <property type="match status" value="1"/>
</dbReference>
<evidence type="ECO:0000256" key="4">
    <source>
        <dbReference type="ARBA" id="ARBA00022989"/>
    </source>
</evidence>
<feature type="transmembrane region" description="Helical" evidence="6">
    <location>
        <begin position="243"/>
        <end position="265"/>
    </location>
</feature>
<feature type="transmembrane region" description="Helical" evidence="6">
    <location>
        <begin position="271"/>
        <end position="292"/>
    </location>
</feature>
<dbReference type="OrthoDB" id="9774361at2"/>
<evidence type="ECO:0008006" key="9">
    <source>
        <dbReference type="Google" id="ProtNLM"/>
    </source>
</evidence>
<evidence type="ECO:0000256" key="1">
    <source>
        <dbReference type="ARBA" id="ARBA00004141"/>
    </source>
</evidence>
<dbReference type="EMBL" id="LITT01000063">
    <property type="protein sequence ID" value="OAA83089.1"/>
    <property type="molecule type" value="Genomic_DNA"/>
</dbReference>
<dbReference type="InterPro" id="IPR002549">
    <property type="entry name" value="AI-2E-like"/>
</dbReference>
<keyword evidence="3 6" id="KW-0812">Transmembrane</keyword>
<gene>
    <name evidence="7" type="ORF">WY13_03866</name>
</gene>
<evidence type="ECO:0000256" key="5">
    <source>
        <dbReference type="ARBA" id="ARBA00023136"/>
    </source>
</evidence>
<sequence length="351" mass="39879">MNELINKINRISLFIILYTITFLVFFSTLNYTLPFVLAFVFALILKRPTLFISRKLRISNALSSLITTIIFFTIIITVLSFGITVVTQEAIQLGKSTQLYISRNSDNVYNSFYKLQKYYNNLDPYIINTLEKNFTNFITKLSNIAVTVSGKLVSSLINLLTTIPYILMVIFFTLLATYFFTRDMTSSKINMNTLIPQNKTDKILKIYNESKRMLENYILSYLIIILITFLETLIVFSVFKIKYALILSIICAIADLLPIIGIGAIYLPLAIIYLAIFNNYITCTGLIISYILVSVIRQIIEPKIVSSSLGVHPVAVLAALFIGLKADGLIGIIFCIFLVVFFNIFHKLDMV</sequence>
<protein>
    <recommendedName>
        <fullName evidence="9">Sporulation integral membrane protein YtvI</fullName>
    </recommendedName>
</protein>
<evidence type="ECO:0000256" key="6">
    <source>
        <dbReference type="SAM" id="Phobius"/>
    </source>
</evidence>
<feature type="transmembrane region" description="Helical" evidence="6">
    <location>
        <begin position="65"/>
        <end position="86"/>
    </location>
</feature>
<keyword evidence="5 6" id="KW-0472">Membrane</keyword>
<evidence type="ECO:0000256" key="2">
    <source>
        <dbReference type="ARBA" id="ARBA00009773"/>
    </source>
</evidence>
<reference evidence="7 8" key="1">
    <citation type="journal article" date="2015" name="Biotechnol. Bioeng.">
        <title>Genome sequence and phenotypic characterization of Caulobacter segnis.</title>
        <authorList>
            <person name="Patel S."/>
            <person name="Fletcher B."/>
            <person name="Scott D.C."/>
            <person name="Ely B."/>
        </authorList>
    </citation>
    <scope>NUCLEOTIDE SEQUENCE [LARGE SCALE GENOMIC DNA]</scope>
    <source>
        <strain evidence="7 8">ERI-2</strain>
    </source>
</reference>
<dbReference type="NCBIfam" id="TIGR02872">
    <property type="entry name" value="spore_ytvI"/>
    <property type="match status" value="1"/>
</dbReference>
<dbReference type="GO" id="GO:0016020">
    <property type="term" value="C:membrane"/>
    <property type="evidence" value="ECO:0007669"/>
    <property type="project" value="UniProtKB-SubCell"/>
</dbReference>
<feature type="transmembrane region" description="Helical" evidence="6">
    <location>
        <begin position="12"/>
        <end position="45"/>
    </location>
</feature>
<dbReference type="AlphaFoldDB" id="A0A168LFH4"/>
<name>A0A168LFH4_9CLOT</name>
<dbReference type="RefSeq" id="WP_063557100.1">
    <property type="nucleotide sequence ID" value="NZ_LITT01000063.1"/>
</dbReference>
<dbReference type="GO" id="GO:0055085">
    <property type="term" value="P:transmembrane transport"/>
    <property type="evidence" value="ECO:0007669"/>
    <property type="project" value="TreeGrafter"/>
</dbReference>
<evidence type="ECO:0000256" key="3">
    <source>
        <dbReference type="ARBA" id="ARBA00022692"/>
    </source>
</evidence>
<keyword evidence="4 6" id="KW-1133">Transmembrane helix</keyword>
<dbReference type="InterPro" id="IPR014227">
    <property type="entry name" value="YtvI-like"/>
</dbReference>